<keyword evidence="5" id="KW-1185">Reference proteome</keyword>
<evidence type="ECO:0000256" key="2">
    <source>
        <dbReference type="PROSITE-ProRule" id="PRU00703"/>
    </source>
</evidence>
<evidence type="ECO:0000313" key="4">
    <source>
        <dbReference type="EMBL" id="MDT8899180.1"/>
    </source>
</evidence>
<dbReference type="InterPro" id="IPR044725">
    <property type="entry name" value="CBSX3_CBS_dom"/>
</dbReference>
<dbReference type="InterPro" id="IPR000644">
    <property type="entry name" value="CBS_dom"/>
</dbReference>
<dbReference type="PANTHER" id="PTHR43080">
    <property type="entry name" value="CBS DOMAIN-CONTAINING PROTEIN CBSX3, MITOCHONDRIAL"/>
    <property type="match status" value="1"/>
</dbReference>
<gene>
    <name evidence="4" type="ORF">QYE77_13000</name>
</gene>
<dbReference type="InterPro" id="IPR046342">
    <property type="entry name" value="CBS_dom_sf"/>
</dbReference>
<dbReference type="PANTHER" id="PTHR43080:SF2">
    <property type="entry name" value="CBS DOMAIN-CONTAINING PROTEIN"/>
    <property type="match status" value="1"/>
</dbReference>
<dbReference type="Proteomes" id="UP001254165">
    <property type="component" value="Unassembled WGS sequence"/>
</dbReference>
<sequence>MISTVRQILQNKSPEVWSVSPETTVLDALRLMAEKDIGAVLVMDGEKLVGIFSERDYARKVPLLGHSAETTQVKELMTPEVYCVGPHQTVQECMALMTAKRIRHLPVVENNKVIGIVTIGDVVKAVISDQALLLEEMEHYISGTGYGR</sequence>
<dbReference type="Pfam" id="PF00571">
    <property type="entry name" value="CBS"/>
    <property type="match status" value="2"/>
</dbReference>
<dbReference type="PROSITE" id="PS51371">
    <property type="entry name" value="CBS"/>
    <property type="match status" value="2"/>
</dbReference>
<accession>A0ABU3NQS4</accession>
<dbReference type="CDD" id="cd04623">
    <property type="entry name" value="CBS_pair_bac_euk"/>
    <property type="match status" value="1"/>
</dbReference>
<evidence type="ECO:0000313" key="5">
    <source>
        <dbReference type="Proteomes" id="UP001254165"/>
    </source>
</evidence>
<comment type="caution">
    <text evidence="4">The sequence shown here is derived from an EMBL/GenBank/DDBJ whole genome shotgun (WGS) entry which is preliminary data.</text>
</comment>
<organism evidence="4 5">
    <name type="scientific">Thermanaerothrix solaris</name>
    <dbReference type="NCBI Taxonomy" id="3058434"/>
    <lineage>
        <taxon>Bacteria</taxon>
        <taxon>Bacillati</taxon>
        <taxon>Chloroflexota</taxon>
        <taxon>Anaerolineae</taxon>
        <taxon>Anaerolineales</taxon>
        <taxon>Anaerolineaceae</taxon>
        <taxon>Thermanaerothrix</taxon>
    </lineage>
</organism>
<keyword evidence="1 2" id="KW-0129">CBS domain</keyword>
<evidence type="ECO:0000256" key="1">
    <source>
        <dbReference type="ARBA" id="ARBA00023122"/>
    </source>
</evidence>
<feature type="domain" description="CBS" evidence="3">
    <location>
        <begin position="77"/>
        <end position="132"/>
    </location>
</feature>
<dbReference type="InterPro" id="IPR051257">
    <property type="entry name" value="Diverse_CBS-Domain"/>
</dbReference>
<name>A0ABU3NQS4_9CHLR</name>
<reference evidence="4 5" key="1">
    <citation type="submission" date="2023-07" db="EMBL/GenBank/DDBJ databases">
        <title>Novel species of Thermanaerothrix with wide hydrolytic capabilities.</title>
        <authorList>
            <person name="Zayulina K.S."/>
            <person name="Podosokorskaya O.A."/>
            <person name="Elcheninov A.G."/>
        </authorList>
    </citation>
    <scope>NUCLEOTIDE SEQUENCE [LARGE SCALE GENOMIC DNA]</scope>
    <source>
        <strain evidence="4 5">4228-RoL</strain>
    </source>
</reference>
<proteinExistence type="predicted"/>
<dbReference type="Gene3D" id="3.10.580.10">
    <property type="entry name" value="CBS-domain"/>
    <property type="match status" value="1"/>
</dbReference>
<dbReference type="SMART" id="SM00116">
    <property type="entry name" value="CBS"/>
    <property type="match status" value="2"/>
</dbReference>
<protein>
    <submittedName>
        <fullName evidence="4">CBS domain-containing protein</fullName>
    </submittedName>
</protein>
<dbReference type="SUPFAM" id="SSF54631">
    <property type="entry name" value="CBS-domain pair"/>
    <property type="match status" value="1"/>
</dbReference>
<dbReference type="EMBL" id="JAUHMF010000002">
    <property type="protein sequence ID" value="MDT8899180.1"/>
    <property type="molecule type" value="Genomic_DNA"/>
</dbReference>
<feature type="domain" description="CBS" evidence="3">
    <location>
        <begin position="12"/>
        <end position="69"/>
    </location>
</feature>
<evidence type="ECO:0000259" key="3">
    <source>
        <dbReference type="PROSITE" id="PS51371"/>
    </source>
</evidence>